<gene>
    <name evidence="1" type="ORF">GCM10023353_18510</name>
</gene>
<evidence type="ECO:0000313" key="1">
    <source>
        <dbReference type="EMBL" id="GAA4813778.1"/>
    </source>
</evidence>
<accession>A0ABP9CSD5</accession>
<organism evidence="1 2">
    <name type="scientific">Tomitella cavernea</name>
    <dbReference type="NCBI Taxonomy" id="1387982"/>
    <lineage>
        <taxon>Bacteria</taxon>
        <taxon>Bacillati</taxon>
        <taxon>Actinomycetota</taxon>
        <taxon>Actinomycetes</taxon>
        <taxon>Mycobacteriales</taxon>
        <taxon>Tomitella</taxon>
    </lineage>
</organism>
<protein>
    <submittedName>
        <fullName evidence="1">Uncharacterized protein</fullName>
    </submittedName>
</protein>
<name>A0ABP9CSD5_9ACTN</name>
<reference evidence="2" key="1">
    <citation type="journal article" date="2019" name="Int. J. Syst. Evol. Microbiol.">
        <title>The Global Catalogue of Microorganisms (GCM) 10K type strain sequencing project: providing services to taxonomists for standard genome sequencing and annotation.</title>
        <authorList>
            <consortium name="The Broad Institute Genomics Platform"/>
            <consortium name="The Broad Institute Genome Sequencing Center for Infectious Disease"/>
            <person name="Wu L."/>
            <person name="Ma J."/>
        </authorList>
    </citation>
    <scope>NUCLEOTIDE SEQUENCE [LARGE SCALE GENOMIC DNA]</scope>
    <source>
        <strain evidence="2">JCM 18542</strain>
    </source>
</reference>
<sequence>MDDEFGFYNAMPKTVVSATMRPEDLAQDRGATTSCAASTTSLVYAFRR</sequence>
<proteinExistence type="predicted"/>
<comment type="caution">
    <text evidence="1">The sequence shown here is derived from an EMBL/GenBank/DDBJ whole genome shotgun (WGS) entry which is preliminary data.</text>
</comment>
<evidence type="ECO:0000313" key="2">
    <source>
        <dbReference type="Proteomes" id="UP001500839"/>
    </source>
</evidence>
<dbReference type="RefSeq" id="WP_200171738.1">
    <property type="nucleotide sequence ID" value="NZ_BAABKQ010000001.1"/>
</dbReference>
<dbReference type="Proteomes" id="UP001500839">
    <property type="component" value="Unassembled WGS sequence"/>
</dbReference>
<dbReference type="EMBL" id="BAABKQ010000001">
    <property type="protein sequence ID" value="GAA4813778.1"/>
    <property type="molecule type" value="Genomic_DNA"/>
</dbReference>
<keyword evidence="2" id="KW-1185">Reference proteome</keyword>